<feature type="region of interest" description="Disordered" evidence="1">
    <location>
        <begin position="1249"/>
        <end position="1272"/>
    </location>
</feature>
<proteinExistence type="predicted"/>
<protein>
    <submittedName>
        <fullName evidence="2">Uncharacterized protein</fullName>
    </submittedName>
</protein>
<reference evidence="2" key="1">
    <citation type="submission" date="2022-11" db="EMBL/GenBank/DDBJ databases">
        <authorList>
            <person name="Hyden B.L."/>
            <person name="Feng K."/>
            <person name="Yates T."/>
            <person name="Jawdy S."/>
            <person name="Smart L.B."/>
            <person name="Muchero W."/>
        </authorList>
    </citation>
    <scope>NUCLEOTIDE SEQUENCE</scope>
    <source>
        <tissue evidence="2">Shoot tip</tissue>
    </source>
</reference>
<feature type="region of interest" description="Disordered" evidence="1">
    <location>
        <begin position="339"/>
        <end position="359"/>
    </location>
</feature>
<keyword evidence="3" id="KW-1185">Reference proteome</keyword>
<evidence type="ECO:0000256" key="1">
    <source>
        <dbReference type="SAM" id="MobiDB-lite"/>
    </source>
</evidence>
<dbReference type="Proteomes" id="UP001151532">
    <property type="component" value="Chromosome 2"/>
</dbReference>
<gene>
    <name evidence="2" type="ORF">OIU79_015310</name>
</gene>
<evidence type="ECO:0000313" key="3">
    <source>
        <dbReference type="Proteomes" id="UP001151532"/>
    </source>
</evidence>
<name>A0A9Q0SPR3_SALPP</name>
<dbReference type="OrthoDB" id="913480at2759"/>
<dbReference type="EMBL" id="JAPFFK010000019">
    <property type="protein sequence ID" value="KAJ6685217.1"/>
    <property type="molecule type" value="Genomic_DNA"/>
</dbReference>
<feature type="region of interest" description="Disordered" evidence="1">
    <location>
        <begin position="927"/>
        <end position="949"/>
    </location>
</feature>
<feature type="compositionally biased region" description="Polar residues" evidence="1">
    <location>
        <begin position="928"/>
        <end position="938"/>
    </location>
</feature>
<organism evidence="2 3">
    <name type="scientific">Salix purpurea</name>
    <name type="common">Purple osier willow</name>
    <dbReference type="NCBI Taxonomy" id="77065"/>
    <lineage>
        <taxon>Eukaryota</taxon>
        <taxon>Viridiplantae</taxon>
        <taxon>Streptophyta</taxon>
        <taxon>Embryophyta</taxon>
        <taxon>Tracheophyta</taxon>
        <taxon>Spermatophyta</taxon>
        <taxon>Magnoliopsida</taxon>
        <taxon>eudicotyledons</taxon>
        <taxon>Gunneridae</taxon>
        <taxon>Pentapetalae</taxon>
        <taxon>rosids</taxon>
        <taxon>fabids</taxon>
        <taxon>Malpighiales</taxon>
        <taxon>Salicaceae</taxon>
        <taxon>Saliceae</taxon>
        <taxon>Salix</taxon>
    </lineage>
</organism>
<comment type="caution">
    <text evidence="2">The sequence shown here is derived from an EMBL/GenBank/DDBJ whole genome shotgun (WGS) entry which is preliminary data.</text>
</comment>
<feature type="region of interest" description="Disordered" evidence="1">
    <location>
        <begin position="1311"/>
        <end position="1334"/>
    </location>
</feature>
<evidence type="ECO:0000313" key="2">
    <source>
        <dbReference type="EMBL" id="KAJ6685217.1"/>
    </source>
</evidence>
<accession>A0A9Q0SPR3</accession>
<sequence length="1334" mass="145703">MVSFITETNLQEDGDILLPQAAEENQNFFSEVNSGNVFLVSRGTCTHELLHGEETCLSAPEKDTDEGENGSAAIVPIQFTGIGKQRLPFYACDFSEGRKIQHHDEKSTANINSRCKDEKHVLEEENEAAADALPQSSLQDRKEVTFAITTDICVVETTGENEVTTHSHNGKVSTGVNSSPMLFEKLGGYKEMNATRNCSIDASIDVPVSKYHEAVMDMESARNMDGESDAEQCEIREEESGCAVEIVHGDGNVCQKACSEVASGLTQLISKEMEGFEGKTFEMIMGRSSDFHISSNELASGKNTATYQCDQVVRKETVAGALLFELCDHSSGDEVAGNADANQETISGGSDSNADTFTQGMDDRLDEEKTAEVSDGDLYDHISEYGEADVKESLNMTAEKLDTSDTQNEGTAQPNCTEGLGNLFSDYGGEFLKINDAGLNTSAEIASADREGIDETSDGVMGSELEPGVEAVKFNDLKDVNPLELERSASVVLENRISMDVRAAFNVDKVEYDSKLNQSNIDDEKEYSIVAPPEVTPKGIGEHPVEEGLLHASNDDCSAASNDAIKNIKADRAGGKKAKKPSLEQKLFAESSSGICGMGSSTDAVSELNVLSSHVAGEKYKSHPGSKSIGNEAGVKVMAFNDRVTNQVSPELLTGSDASALFTNWEVNLIQGNGEQDQVEESNGEALKDNLTSKDSEHTVWVKRNVEVLFTSREVNLILGNGEQDQVEESDGVASEDNLISNDPLSEHAANTSISNNTLDDAPRDLKLHNIYYSEIQDTREIGSGAIDKVSSGAAAKMDILEEVGIGGTSQTVILAEASQEMAESPLQERFLSCSKSEENLSPDTSCGLPEINSGASVVQQNGPESYEGEFVPQLYCKDMSSHGGEETTCDYRGSNPTEQGEFHEGDFEVLIAQDVGAEEVREALATDDTSLETNPSDPQEVAIEQSNEQPDALNESVIMAGLDFPSQNQQSCGCHLRGDCIHALKERENHFIETEATNCLHQLDDGVFSEEIVDFGNGFVTSPFKRQRDVDSSTGTSVSASQHHIAENDAWELNLFFEENEQDENQTSGARFLHTNLRNEGAWKVEENIAVTEQAAIQVDEKQHCELRRVMDEQIEEEKHTHSSVSDVEGSKKQDCAPLEIDSIQERVSCENRQNKYVTEHSYDSKEKEILIDVNEVNGYHDVVSSEQMGERHSSYLKQYNSESLSVEDNGVVENLSPNVSSTPNTSMLDQSSEILNSNSSQDIAVRDDQMPQKTVSCDKEEETHSSDATQLTTSLVRRKTSKTGFVQATPQKMVPYTDMKENLAGMKREHRGNMTAPNPISKRRALENLRNN</sequence>
<feature type="compositionally biased region" description="Basic and acidic residues" evidence="1">
    <location>
        <begin position="1249"/>
        <end position="1267"/>
    </location>
</feature>
<feature type="compositionally biased region" description="Polar residues" evidence="1">
    <location>
        <begin position="340"/>
        <end position="359"/>
    </location>
</feature>
<reference evidence="2" key="2">
    <citation type="journal article" date="2023" name="Int. J. Mol. Sci.">
        <title>De Novo Assembly and Annotation of 11 Diverse Shrub Willow (Salix) Genomes Reveals Novel Gene Organization in Sex-Linked Regions.</title>
        <authorList>
            <person name="Hyden B."/>
            <person name="Feng K."/>
            <person name="Yates T.B."/>
            <person name="Jawdy S."/>
            <person name="Cereghino C."/>
            <person name="Smart L.B."/>
            <person name="Muchero W."/>
        </authorList>
    </citation>
    <scope>NUCLEOTIDE SEQUENCE</scope>
    <source>
        <tissue evidence="2">Shoot tip</tissue>
    </source>
</reference>